<evidence type="ECO:0000313" key="2">
    <source>
        <dbReference type="Proteomes" id="UP000179797"/>
    </source>
</evidence>
<evidence type="ECO:0000313" key="1">
    <source>
        <dbReference type="EMBL" id="OHX65151.1"/>
    </source>
</evidence>
<dbReference type="RefSeq" id="WP_044226838.1">
    <property type="nucleotide sequence ID" value="NZ_JRYR02000001.1"/>
</dbReference>
<proteinExistence type="predicted"/>
<organism evidence="1 2">
    <name type="scientific">Flammeovirga pacifica</name>
    <dbReference type="NCBI Taxonomy" id="915059"/>
    <lineage>
        <taxon>Bacteria</taxon>
        <taxon>Pseudomonadati</taxon>
        <taxon>Bacteroidota</taxon>
        <taxon>Cytophagia</taxon>
        <taxon>Cytophagales</taxon>
        <taxon>Flammeovirgaceae</taxon>
        <taxon>Flammeovirga</taxon>
    </lineage>
</organism>
<dbReference type="EMBL" id="JRYR02000001">
    <property type="protein sequence ID" value="OHX65151.1"/>
    <property type="molecule type" value="Genomic_DNA"/>
</dbReference>
<gene>
    <name evidence="1" type="ORF">NH26_01670</name>
</gene>
<dbReference type="Proteomes" id="UP000179797">
    <property type="component" value="Unassembled WGS sequence"/>
</dbReference>
<protein>
    <submittedName>
        <fullName evidence="1">Uncharacterized protein</fullName>
    </submittedName>
</protein>
<keyword evidence="2" id="KW-1185">Reference proteome</keyword>
<dbReference type="OrthoDB" id="981439at2"/>
<comment type="caution">
    <text evidence="1">The sequence shown here is derived from an EMBL/GenBank/DDBJ whole genome shotgun (WGS) entry which is preliminary data.</text>
</comment>
<sequence>MEYYFVYDALDYSLILKTTKRAILKKEFSITLNNNKVKLLRSNHPVMILSGSNSTRRPLFICQSPLSEEDIEGLFVKYQLDKFYVNMEEEVV</sequence>
<accession>A0A1S1YVU0</accession>
<name>A0A1S1YVU0_FLAPC</name>
<dbReference type="AlphaFoldDB" id="A0A1S1YVU0"/>
<reference evidence="1 2" key="1">
    <citation type="journal article" date="2012" name="Int. J. Syst. Evol. Microbiol.">
        <title>Flammeovirga pacifica sp. nov., isolated from deep-sea sediment.</title>
        <authorList>
            <person name="Xu H."/>
            <person name="Fu Y."/>
            <person name="Yang N."/>
            <person name="Ding Z."/>
            <person name="Lai Q."/>
            <person name="Zeng R."/>
        </authorList>
    </citation>
    <scope>NUCLEOTIDE SEQUENCE [LARGE SCALE GENOMIC DNA]</scope>
    <source>
        <strain evidence="2">DSM 24597 / LMG 26175 / WPAGA1</strain>
    </source>
</reference>